<dbReference type="InterPro" id="IPR006876">
    <property type="entry name" value="LMBR1-like_membr_prot"/>
</dbReference>
<keyword evidence="4 7" id="KW-1133">Transmembrane helix</keyword>
<accession>T2MBH2</accession>
<dbReference type="AlphaFoldDB" id="T2MBH2"/>
<comment type="similarity">
    <text evidence="2">Belongs to the LIMR family.</text>
</comment>
<keyword evidence="3 7" id="KW-0812">Transmembrane</keyword>
<comment type="subcellular location">
    <subcellularLocation>
        <location evidence="1">Membrane</location>
        <topology evidence="1">Multi-pass membrane protein</topology>
    </subcellularLocation>
</comment>
<feature type="transmembrane region" description="Helical" evidence="7">
    <location>
        <begin position="382"/>
        <end position="403"/>
    </location>
</feature>
<dbReference type="GO" id="GO:0016020">
    <property type="term" value="C:membrane"/>
    <property type="evidence" value="ECO:0007669"/>
    <property type="project" value="UniProtKB-SubCell"/>
</dbReference>
<feature type="transmembrane region" description="Helical" evidence="7">
    <location>
        <begin position="153"/>
        <end position="171"/>
    </location>
</feature>
<dbReference type="PANTHER" id="PTHR21355:SF0">
    <property type="entry name" value="G-PROTEIN COUPLED RECEPTOR-ASSOCIATED PROTEIN LMBRD2"/>
    <property type="match status" value="1"/>
</dbReference>
<dbReference type="Pfam" id="PF04791">
    <property type="entry name" value="LMBR1"/>
    <property type="match status" value="1"/>
</dbReference>
<proteinExistence type="evidence at transcript level"/>
<feature type="transmembrane region" description="Helical" evidence="7">
    <location>
        <begin position="528"/>
        <end position="550"/>
    </location>
</feature>
<feature type="transmembrane region" description="Helical" evidence="7">
    <location>
        <begin position="32"/>
        <end position="52"/>
    </location>
</feature>
<feature type="transmembrane region" description="Helical" evidence="7">
    <location>
        <begin position="6"/>
        <end position="25"/>
    </location>
</feature>
<dbReference type="InterPro" id="IPR051584">
    <property type="entry name" value="GPCR-associated_LMBR1"/>
</dbReference>
<reference evidence="8" key="1">
    <citation type="journal article" date="2013" name="Genome Biol. Evol.">
        <title>Punctuated emergences of genetic and phenotypic innovations in eumetazoan, bilaterian, euteleostome, and hominidae ancestors.</title>
        <authorList>
            <person name="Wenger Y."/>
            <person name="Galliot B."/>
        </authorList>
    </citation>
    <scope>NUCLEOTIDE SEQUENCE</scope>
    <source>
        <tissue evidence="8">Whole animals</tissue>
    </source>
</reference>
<sequence>MSPVPFALEFICVFFVTLIILHQYGDLRKQHVLVTLAVFISWFFSFLIVFILPLDVSNSCYLECLKRSNSTNMLKNIYPLTRTDFEKQRDEKPICFVPWSYVSGDLLPYLWRVIYWSSQLLSWIILPMMQSYVYAGSFTVWGKIKTALYENAIWYGSYLVIFGALLIYVALKPELAINSDSLKLIGITASNTWGLLLLVLLLGYGLVELPRTSWNMSQSDLRLEHTYFKVSKLSTSKEDADEELADTLNQVKKASEEIKYNSNLRKHLDVIIKKCPESSVALFCKGNDDFLDYKAGNLEFNEKALVNLHKKVMVITQRAHRTHVQWNALLKLAFYLEDVERNKSNTDKKFKLSFSEYTQKSILAMRLLWFWEIIIKPWMFRVLSLLLLTLSICLVWSESTFFMTEPVLSIFTHLINITKHNYLYFQIEVVSCVTIAYMCICTYYTVFKIKIFNFYYFEPHHETDANSLLFSGLLFCRLTYAICLNFLAMIHMDGHVTGRSGTKISETYFTQFMGHMDLLSFIAKGFNLYYPIIVLLVCVCTFFSIGNRLLHCLGIQQFLSDDDFSADFVREGKEIVRREKRKIERQINGKNWSARSKAVSDRYVGEKSLEHTENNSDDSILETSNLSSKTRLNVNKPMLYSKLNHSEDKVNLISDIEYAPPETNDRVVKGYQNIKGVSLSNVHSSVLSRSSVPRNIFDDA</sequence>
<keyword evidence="5 7" id="KW-0472">Membrane</keyword>
<evidence type="ECO:0000256" key="4">
    <source>
        <dbReference type="ARBA" id="ARBA00022989"/>
    </source>
</evidence>
<gene>
    <name evidence="8" type="primary">LMBRD2</name>
</gene>
<evidence type="ECO:0000256" key="1">
    <source>
        <dbReference type="ARBA" id="ARBA00004141"/>
    </source>
</evidence>
<organism evidence="8">
    <name type="scientific">Hydra vulgaris</name>
    <name type="common">Hydra</name>
    <name type="synonym">Hydra attenuata</name>
    <dbReference type="NCBI Taxonomy" id="6087"/>
    <lineage>
        <taxon>Eukaryota</taxon>
        <taxon>Metazoa</taxon>
        <taxon>Cnidaria</taxon>
        <taxon>Hydrozoa</taxon>
        <taxon>Hydroidolina</taxon>
        <taxon>Anthoathecata</taxon>
        <taxon>Aplanulata</taxon>
        <taxon>Hydridae</taxon>
        <taxon>Hydra</taxon>
    </lineage>
</organism>
<dbReference type="OMA" id="QLERICY"/>
<dbReference type="EMBL" id="HAAD01003277">
    <property type="protein sequence ID" value="CDG69509.1"/>
    <property type="molecule type" value="mRNA"/>
</dbReference>
<feature type="transmembrane region" description="Helical" evidence="7">
    <location>
        <begin position="183"/>
        <end position="207"/>
    </location>
</feature>
<feature type="transmembrane region" description="Helical" evidence="7">
    <location>
        <begin position="468"/>
        <end position="490"/>
    </location>
</feature>
<feature type="transmembrane region" description="Helical" evidence="7">
    <location>
        <begin position="423"/>
        <end position="447"/>
    </location>
</feature>
<dbReference type="OrthoDB" id="203099at2759"/>
<evidence type="ECO:0000256" key="7">
    <source>
        <dbReference type="SAM" id="Phobius"/>
    </source>
</evidence>
<evidence type="ECO:0000256" key="6">
    <source>
        <dbReference type="SAM" id="Coils"/>
    </source>
</evidence>
<feature type="coiled-coil region" evidence="6">
    <location>
        <begin position="230"/>
        <end position="257"/>
    </location>
</feature>
<name>T2MBH2_HYDVU</name>
<evidence type="ECO:0000313" key="8">
    <source>
        <dbReference type="EMBL" id="CDG69509.1"/>
    </source>
</evidence>
<evidence type="ECO:0000256" key="5">
    <source>
        <dbReference type="ARBA" id="ARBA00023136"/>
    </source>
</evidence>
<feature type="transmembrane region" description="Helical" evidence="7">
    <location>
        <begin position="120"/>
        <end position="141"/>
    </location>
</feature>
<keyword evidence="6" id="KW-0175">Coiled coil</keyword>
<evidence type="ECO:0000256" key="3">
    <source>
        <dbReference type="ARBA" id="ARBA00022692"/>
    </source>
</evidence>
<dbReference type="PANTHER" id="PTHR21355">
    <property type="entry name" value="G-PROTEIN COUPLED RECEPTOR-ASSOCIATED PROTEIN LMBRD2"/>
    <property type="match status" value="1"/>
</dbReference>
<dbReference type="KEGG" id="hmg:100203074"/>
<evidence type="ECO:0000256" key="2">
    <source>
        <dbReference type="ARBA" id="ARBA00010487"/>
    </source>
</evidence>
<protein>
    <submittedName>
        <fullName evidence="8">LMBR1 domain-containing protein 2</fullName>
    </submittedName>
</protein>